<dbReference type="OrthoDB" id="677954at2"/>
<gene>
    <name evidence="1" type="ORF">FSB75_13935</name>
</gene>
<proteinExistence type="predicted"/>
<reference evidence="1 2" key="1">
    <citation type="journal article" date="2015" name="Int. J. Syst. Evol. Microbiol.">
        <title>Flavisolibacter ginsenosidimutans sp. nov., with ginsenoside-converting activity isolated from soil used for cultivating ginseng.</title>
        <authorList>
            <person name="Zhao Y."/>
            <person name="Liu Q."/>
            <person name="Kang M.S."/>
            <person name="Jin F."/>
            <person name="Yu H."/>
            <person name="Im W.T."/>
        </authorList>
    </citation>
    <scope>NUCLEOTIDE SEQUENCE [LARGE SCALE GENOMIC DNA]</scope>
    <source>
        <strain evidence="1 2">Gsoil 636</strain>
    </source>
</reference>
<evidence type="ECO:0000313" key="2">
    <source>
        <dbReference type="Proteomes" id="UP000321204"/>
    </source>
</evidence>
<keyword evidence="2" id="KW-1185">Reference proteome</keyword>
<accession>A0A5B8UKL8</accession>
<sequence length="82" mass="9772">MTDRSYTSTNEIEKARALWEKGVLVAQRTGDFYKMQLYQLHDIYLEVVWHTHFNVVVKVTRFSDTEKLEPYLNDISIEELFA</sequence>
<dbReference type="RefSeq" id="WP_146788710.1">
    <property type="nucleotide sequence ID" value="NZ_BAABIO010000003.1"/>
</dbReference>
<organism evidence="1 2">
    <name type="scientific">Flavisolibacter ginsenosidimutans</name>
    <dbReference type="NCBI Taxonomy" id="661481"/>
    <lineage>
        <taxon>Bacteria</taxon>
        <taxon>Pseudomonadati</taxon>
        <taxon>Bacteroidota</taxon>
        <taxon>Chitinophagia</taxon>
        <taxon>Chitinophagales</taxon>
        <taxon>Chitinophagaceae</taxon>
        <taxon>Flavisolibacter</taxon>
    </lineage>
</organism>
<dbReference type="EMBL" id="CP042433">
    <property type="protein sequence ID" value="QEC56952.1"/>
    <property type="molecule type" value="Genomic_DNA"/>
</dbReference>
<name>A0A5B8UKL8_9BACT</name>
<dbReference type="AlphaFoldDB" id="A0A5B8UKL8"/>
<protein>
    <submittedName>
        <fullName evidence="1">Uncharacterized protein</fullName>
    </submittedName>
</protein>
<evidence type="ECO:0000313" key="1">
    <source>
        <dbReference type="EMBL" id="QEC56952.1"/>
    </source>
</evidence>
<dbReference type="KEGG" id="fgg:FSB75_13935"/>
<dbReference type="Proteomes" id="UP000321204">
    <property type="component" value="Chromosome"/>
</dbReference>